<dbReference type="SUPFAM" id="SSF69572">
    <property type="entry name" value="Activating enzymes of the ubiquitin-like proteins"/>
    <property type="match status" value="1"/>
</dbReference>
<dbReference type="FunFam" id="3.40.50.720:FF:000080">
    <property type="entry name" value="Thiazole biosynthesis adenylyltransferase ThiF"/>
    <property type="match status" value="1"/>
</dbReference>
<reference evidence="3 4" key="1">
    <citation type="submission" date="2020-04" db="EMBL/GenBank/DDBJ databases">
        <title>Vibrio sp. SM6, a novel species isolated from seawater.</title>
        <authorList>
            <person name="Wang X."/>
        </authorList>
    </citation>
    <scope>NUCLEOTIDE SEQUENCE [LARGE SCALE GENOMIC DNA]</scope>
    <source>
        <strain evidence="3 4">SM6</strain>
    </source>
</reference>
<proteinExistence type="inferred from homology"/>
<dbReference type="GO" id="GO:0004792">
    <property type="term" value="F:thiosulfate-cyanide sulfurtransferase activity"/>
    <property type="evidence" value="ECO:0007669"/>
    <property type="project" value="TreeGrafter"/>
</dbReference>
<dbReference type="GO" id="GO:0008641">
    <property type="term" value="F:ubiquitin-like modifier activating enzyme activity"/>
    <property type="evidence" value="ECO:0007669"/>
    <property type="project" value="InterPro"/>
</dbReference>
<evidence type="ECO:0000256" key="1">
    <source>
        <dbReference type="ARBA" id="ARBA00009919"/>
    </source>
</evidence>
<accession>A0A7X8YI47</accession>
<evidence type="ECO:0000259" key="2">
    <source>
        <dbReference type="Pfam" id="PF00899"/>
    </source>
</evidence>
<dbReference type="InterPro" id="IPR000594">
    <property type="entry name" value="ThiF_NAD_FAD-bd"/>
</dbReference>
<dbReference type="GO" id="GO:0008146">
    <property type="term" value="F:sulfotransferase activity"/>
    <property type="evidence" value="ECO:0007669"/>
    <property type="project" value="TreeGrafter"/>
</dbReference>
<keyword evidence="4" id="KW-1185">Reference proteome</keyword>
<dbReference type="NCBIfam" id="NF004281">
    <property type="entry name" value="PRK05690.1"/>
    <property type="match status" value="1"/>
</dbReference>
<dbReference type="GO" id="GO:0005829">
    <property type="term" value="C:cytosol"/>
    <property type="evidence" value="ECO:0007669"/>
    <property type="project" value="TreeGrafter"/>
</dbReference>
<dbReference type="PANTHER" id="PTHR10953:SF240">
    <property type="entry name" value="SULFUR CARRIER PROTEIN THIS ADENYLYLTRANSFERASE"/>
    <property type="match status" value="1"/>
</dbReference>
<dbReference type="InterPro" id="IPR035985">
    <property type="entry name" value="Ubiquitin-activating_enz"/>
</dbReference>
<dbReference type="Gene3D" id="3.40.50.720">
    <property type="entry name" value="NAD(P)-binding Rossmann-like Domain"/>
    <property type="match status" value="1"/>
</dbReference>
<feature type="domain" description="THIF-type NAD/FAD binding fold" evidence="2">
    <location>
        <begin position="10"/>
        <end position="249"/>
    </location>
</feature>
<dbReference type="AlphaFoldDB" id="A0A7X8YI47"/>
<dbReference type="InterPro" id="IPR045886">
    <property type="entry name" value="ThiF/MoeB/HesA"/>
</dbReference>
<dbReference type="RefSeq" id="WP_168837873.1">
    <property type="nucleotide sequence ID" value="NZ_JABAIK010000029.1"/>
</dbReference>
<evidence type="ECO:0000313" key="4">
    <source>
        <dbReference type="Proteomes" id="UP000535589"/>
    </source>
</evidence>
<dbReference type="Proteomes" id="UP000535589">
    <property type="component" value="Unassembled WGS sequence"/>
</dbReference>
<protein>
    <submittedName>
        <fullName evidence="3">HesA/MoeB/ThiF family protein</fullName>
    </submittedName>
</protein>
<name>A0A7X8YI47_9VIBR</name>
<dbReference type="GO" id="GO:0016779">
    <property type="term" value="F:nucleotidyltransferase activity"/>
    <property type="evidence" value="ECO:0007669"/>
    <property type="project" value="TreeGrafter"/>
</dbReference>
<evidence type="ECO:0000313" key="3">
    <source>
        <dbReference type="EMBL" id="NLS14798.1"/>
    </source>
</evidence>
<organism evidence="3 4">
    <name type="scientific">Vibrio agarilyticus</name>
    <dbReference type="NCBI Taxonomy" id="2726741"/>
    <lineage>
        <taxon>Bacteria</taxon>
        <taxon>Pseudomonadati</taxon>
        <taxon>Pseudomonadota</taxon>
        <taxon>Gammaproteobacteria</taxon>
        <taxon>Vibrionales</taxon>
        <taxon>Vibrionaceae</taxon>
        <taxon>Vibrio</taxon>
    </lineage>
</organism>
<dbReference type="PANTHER" id="PTHR10953">
    <property type="entry name" value="UBIQUITIN-ACTIVATING ENZYME E1"/>
    <property type="match status" value="1"/>
</dbReference>
<dbReference type="EMBL" id="JABAIK010000029">
    <property type="protein sequence ID" value="NLS14798.1"/>
    <property type="molecule type" value="Genomic_DNA"/>
</dbReference>
<gene>
    <name evidence="3" type="ORF">HGP28_18225</name>
</gene>
<comment type="similarity">
    <text evidence="1">Belongs to the HesA/MoeB/ThiF family.</text>
</comment>
<sequence>MLSDKQFFRYQRQIALPEIGEQGQAALSHSHVLMIGCGGLGSAASLYLAAAGVGKLVVVDDDVVDSSNLQRQVIYREADLGQSKSDTTKAQLLALNPMVNVRALSQRLEHSQLQLEVMLADLVLDCTDNLATRHQISQVCFAHKTPLVSAAAIGWQGQFAVFDYSQDDQKKGCYRCLVPFDELPTKQRCSDSGVVGPVVGTLGNYQALAAIQKLATGRFGIETGQLHLFDGLRMQWQTLSISKDEQCPVCANYLD</sequence>
<dbReference type="CDD" id="cd00757">
    <property type="entry name" value="ThiF_MoeB_HesA_family"/>
    <property type="match status" value="1"/>
</dbReference>
<dbReference type="Pfam" id="PF00899">
    <property type="entry name" value="ThiF"/>
    <property type="match status" value="1"/>
</dbReference>
<comment type="caution">
    <text evidence="3">The sequence shown here is derived from an EMBL/GenBank/DDBJ whole genome shotgun (WGS) entry which is preliminary data.</text>
</comment>